<dbReference type="Proteomes" id="UP001447979">
    <property type="component" value="Unassembled WGS sequence"/>
</dbReference>
<gene>
    <name evidence="7" type="ORF">WMO19_09055</name>
</gene>
<keyword evidence="4" id="KW-0949">S-adenosyl-L-methionine</keyword>
<accession>A0ABV1CG06</accession>
<evidence type="ECO:0000256" key="5">
    <source>
        <dbReference type="ARBA" id="ARBA00022747"/>
    </source>
</evidence>
<reference evidence="7 8" key="1">
    <citation type="submission" date="2024-03" db="EMBL/GenBank/DDBJ databases">
        <title>Human intestinal bacterial collection.</title>
        <authorList>
            <person name="Pauvert C."/>
            <person name="Hitch T.C.A."/>
            <person name="Clavel T."/>
        </authorList>
    </citation>
    <scope>NUCLEOTIDE SEQUENCE [LARGE SCALE GENOMIC DNA]</scope>
    <source>
        <strain evidence="7 8">CLA-SR-H025</strain>
    </source>
</reference>
<dbReference type="InterPro" id="IPR002941">
    <property type="entry name" value="DNA_methylase_N4/N6"/>
</dbReference>
<dbReference type="InterPro" id="IPR002052">
    <property type="entry name" value="DNA_methylase_N6_adenine_CS"/>
</dbReference>
<evidence type="ECO:0000259" key="6">
    <source>
        <dbReference type="Pfam" id="PF01555"/>
    </source>
</evidence>
<evidence type="ECO:0000313" key="8">
    <source>
        <dbReference type="Proteomes" id="UP001447979"/>
    </source>
</evidence>
<organism evidence="7 8">
    <name type="scientific">Peptoniphilus hominis</name>
    <name type="common">ex Hitch et al. 2025</name>
    <dbReference type="NCBI Taxonomy" id="3133174"/>
    <lineage>
        <taxon>Bacteria</taxon>
        <taxon>Bacillati</taxon>
        <taxon>Bacillota</taxon>
        <taxon>Tissierellia</taxon>
        <taxon>Tissierellales</taxon>
        <taxon>Peptoniphilaceae</taxon>
        <taxon>Peptoniphilus</taxon>
    </lineage>
</organism>
<comment type="caution">
    <text evidence="7">The sequence shown here is derived from an EMBL/GenBank/DDBJ whole genome shotgun (WGS) entry which is preliminary data.</text>
</comment>
<dbReference type="PRINTS" id="PR00508">
    <property type="entry name" value="S21N4MTFRASE"/>
</dbReference>
<evidence type="ECO:0000256" key="3">
    <source>
        <dbReference type="ARBA" id="ARBA00022679"/>
    </source>
</evidence>
<keyword evidence="5" id="KW-0680">Restriction system</keyword>
<dbReference type="InterPro" id="IPR029063">
    <property type="entry name" value="SAM-dependent_MTases_sf"/>
</dbReference>
<evidence type="ECO:0000313" key="7">
    <source>
        <dbReference type="EMBL" id="MEQ2401748.1"/>
    </source>
</evidence>
<comment type="similarity">
    <text evidence="1">Belongs to the N(4)/N(6)-methyltransferase family.</text>
</comment>
<dbReference type="InterPro" id="IPR002295">
    <property type="entry name" value="N4/N6-MTase_EcoPI_Mod-like"/>
</dbReference>
<keyword evidence="2 7" id="KW-0489">Methyltransferase</keyword>
<dbReference type="PIRSF" id="PIRSF015855">
    <property type="entry name" value="TypeIII_Mtase_mKpnI"/>
    <property type="match status" value="1"/>
</dbReference>
<feature type="domain" description="DNA methylase N-4/N-6" evidence="6">
    <location>
        <begin position="62"/>
        <end position="414"/>
    </location>
</feature>
<keyword evidence="3 7" id="KW-0808">Transferase</keyword>
<dbReference type="EMBL" id="JBBMFO010000038">
    <property type="protein sequence ID" value="MEQ2401748.1"/>
    <property type="molecule type" value="Genomic_DNA"/>
</dbReference>
<evidence type="ECO:0000256" key="2">
    <source>
        <dbReference type="ARBA" id="ARBA00022603"/>
    </source>
</evidence>
<dbReference type="Gene3D" id="3.40.50.150">
    <property type="entry name" value="Vaccinia Virus protein VP39"/>
    <property type="match status" value="1"/>
</dbReference>
<name>A0ABV1CG06_9FIRM</name>
<sequence length="590" mass="68127">MSNKLELTWYGKENEIKVEPRILIEDKEKSNTSNDPNTENMLIHGDNLLALKALENNYSGKVKCIYIDPPYNTGNAFEHYDDNLEHSIWLNLMRSRLTILQKLLSDDGSIWIQIDEEEQAYLKVLCDEIFGRSNFVNMISVNMKNIAGASGGGEDKRLKKNCEYILVYAKNYNLLKPFEGAYKYTEISDLVKEYKDEGKSWKYTTVLLDEGEKIYHGSTIDGDGDEIKVYIRKNVVTKSIKQVASEKNIPEKEVYKKYGINIFRTTNAQSSIRKRIIDYRKENKITSQYISIEYIPKTGKNKGTLYEQFYKDENCNLFVWLRDTSEIIDGELYKKDAQGTYWDMNPYMKNVASEGKVRFPMSKKPEFLLKQIFNMATKEKDLVLDSFLGSGTTCAVAQKINRKFIGIEMGSHAYTHCKVRLDKVIDGSDKSGISKDIKWHGGGAYKFYELAESLINRDAFGEYIINKDYNPDMLAAAVALHEGFEYGPDSEFFWKQSKANENSYLFVTTRHINSGYIESIKTTMEDEEYLVIACKSFDSDISDKYPNITIKKIPQMLLSKCEFDMDNYNLNIISPPIYEGYEDEEECENE</sequence>
<proteinExistence type="inferred from homology"/>
<dbReference type="InterPro" id="IPR001091">
    <property type="entry name" value="RM_Methyltransferase"/>
</dbReference>
<dbReference type="GO" id="GO:0008168">
    <property type="term" value="F:methyltransferase activity"/>
    <property type="evidence" value="ECO:0007669"/>
    <property type="project" value="UniProtKB-KW"/>
</dbReference>
<dbReference type="Pfam" id="PF01555">
    <property type="entry name" value="N6_N4_Mtase"/>
    <property type="match status" value="1"/>
</dbReference>
<keyword evidence="8" id="KW-1185">Reference proteome</keyword>
<dbReference type="PROSITE" id="PS00092">
    <property type="entry name" value="N6_MTASE"/>
    <property type="match status" value="1"/>
</dbReference>
<dbReference type="RefSeq" id="WP_349171508.1">
    <property type="nucleotide sequence ID" value="NZ_JBBMFO010000038.1"/>
</dbReference>
<protein>
    <submittedName>
        <fullName evidence="7">Site-specific DNA-methyltransferase</fullName>
        <ecNumber evidence="7">2.1.1.-</ecNumber>
    </submittedName>
</protein>
<dbReference type="EC" id="2.1.1.-" evidence="7"/>
<dbReference type="SUPFAM" id="SSF53335">
    <property type="entry name" value="S-adenosyl-L-methionine-dependent methyltransferases"/>
    <property type="match status" value="1"/>
</dbReference>
<evidence type="ECO:0000256" key="4">
    <source>
        <dbReference type="ARBA" id="ARBA00022691"/>
    </source>
</evidence>
<dbReference type="GO" id="GO:0032259">
    <property type="term" value="P:methylation"/>
    <property type="evidence" value="ECO:0007669"/>
    <property type="project" value="UniProtKB-KW"/>
</dbReference>
<evidence type="ECO:0000256" key="1">
    <source>
        <dbReference type="ARBA" id="ARBA00006594"/>
    </source>
</evidence>